<proteinExistence type="predicted"/>
<reference evidence="2" key="1">
    <citation type="submission" date="2023-05" db="EMBL/GenBank/DDBJ databases">
        <title>Nepenthes gracilis genome sequencing.</title>
        <authorList>
            <person name="Fukushima K."/>
        </authorList>
    </citation>
    <scope>NUCLEOTIDE SEQUENCE</scope>
    <source>
        <strain evidence="2">SING2019-196</strain>
    </source>
</reference>
<dbReference type="EMBL" id="BSYO01000028">
    <property type="protein sequence ID" value="GMH24882.1"/>
    <property type="molecule type" value="Genomic_DNA"/>
</dbReference>
<dbReference type="AlphaFoldDB" id="A0AAD3Y0M9"/>
<keyword evidence="3" id="KW-1185">Reference proteome</keyword>
<accession>A0AAD3Y0M9</accession>
<name>A0AAD3Y0M9_NEPGR</name>
<gene>
    <name evidence="2" type="ORF">Nepgr_026725</name>
</gene>
<feature type="region of interest" description="Disordered" evidence="1">
    <location>
        <begin position="254"/>
        <end position="282"/>
    </location>
</feature>
<sequence length="282" mass="31353">MWKQSNSSFYHRKMKNDDRTKQDLGIDFRAQSAPLFLSYWPSSSSSFLDLGIYFRATATEEVLGILVASSIVLLPTLLPVAITDHRVKSDNSASNGTFSDLGKLSMGYAYKHVSDLRAVALMSLVVKPEQFAVLVKDIPPTPDDETTKEQFFVGYGLELPRLIPLIIYHLKRKLAASTREHLNLNEVGIVGEDTGWDDKCANLLDDPAEIWSFKAHSEHSTAKHICTLQKQQRGRHKREEAFVSHSLAIVDNSQPAEAQPPCSENNPDSLSGTLTLLATTEP</sequence>
<protein>
    <submittedName>
        <fullName evidence="2">Uncharacterized protein</fullName>
    </submittedName>
</protein>
<feature type="compositionally biased region" description="Polar residues" evidence="1">
    <location>
        <begin position="254"/>
        <end position="268"/>
    </location>
</feature>
<organism evidence="2 3">
    <name type="scientific">Nepenthes gracilis</name>
    <name type="common">Slender pitcher plant</name>
    <dbReference type="NCBI Taxonomy" id="150966"/>
    <lineage>
        <taxon>Eukaryota</taxon>
        <taxon>Viridiplantae</taxon>
        <taxon>Streptophyta</taxon>
        <taxon>Embryophyta</taxon>
        <taxon>Tracheophyta</taxon>
        <taxon>Spermatophyta</taxon>
        <taxon>Magnoliopsida</taxon>
        <taxon>eudicotyledons</taxon>
        <taxon>Gunneridae</taxon>
        <taxon>Pentapetalae</taxon>
        <taxon>Caryophyllales</taxon>
        <taxon>Nepenthaceae</taxon>
        <taxon>Nepenthes</taxon>
    </lineage>
</organism>
<feature type="compositionally biased region" description="Low complexity" evidence="1">
    <location>
        <begin position="269"/>
        <end position="282"/>
    </location>
</feature>
<evidence type="ECO:0000313" key="3">
    <source>
        <dbReference type="Proteomes" id="UP001279734"/>
    </source>
</evidence>
<evidence type="ECO:0000313" key="2">
    <source>
        <dbReference type="EMBL" id="GMH24882.1"/>
    </source>
</evidence>
<dbReference type="Proteomes" id="UP001279734">
    <property type="component" value="Unassembled WGS sequence"/>
</dbReference>
<evidence type="ECO:0000256" key="1">
    <source>
        <dbReference type="SAM" id="MobiDB-lite"/>
    </source>
</evidence>
<comment type="caution">
    <text evidence="2">The sequence shown here is derived from an EMBL/GenBank/DDBJ whole genome shotgun (WGS) entry which is preliminary data.</text>
</comment>